<reference evidence="7 8" key="1">
    <citation type="submission" date="2020-04" db="EMBL/GenBank/DDBJ databases">
        <title>Flammeovirgaceae bacterium KN852 isolated from deep sea.</title>
        <authorList>
            <person name="Zhang D.-C."/>
        </authorList>
    </citation>
    <scope>NUCLEOTIDE SEQUENCE [LARGE SCALE GENOMIC DNA]</scope>
    <source>
        <strain evidence="7 8">KN852</strain>
    </source>
</reference>
<dbReference type="PANTHER" id="PTHR30213:SF1">
    <property type="entry name" value="INNER MEMBRANE PROTEIN YHJD"/>
    <property type="match status" value="1"/>
</dbReference>
<dbReference type="Proteomes" id="UP000559010">
    <property type="component" value="Unassembled WGS sequence"/>
</dbReference>
<keyword evidence="4 6" id="KW-1133">Transmembrane helix</keyword>
<dbReference type="PIRSF" id="PIRSF035875">
    <property type="entry name" value="RNase_BN"/>
    <property type="match status" value="1"/>
</dbReference>
<feature type="transmembrane region" description="Helical" evidence="6">
    <location>
        <begin position="251"/>
        <end position="272"/>
    </location>
</feature>
<keyword evidence="5 6" id="KW-0472">Membrane</keyword>
<dbReference type="EMBL" id="JABBNU010000002">
    <property type="protein sequence ID" value="NMM47336.1"/>
    <property type="molecule type" value="Genomic_DNA"/>
</dbReference>
<dbReference type="Pfam" id="PF03631">
    <property type="entry name" value="Virul_fac_BrkB"/>
    <property type="match status" value="1"/>
</dbReference>
<feature type="transmembrane region" description="Helical" evidence="6">
    <location>
        <begin position="181"/>
        <end position="204"/>
    </location>
</feature>
<dbReference type="PANTHER" id="PTHR30213">
    <property type="entry name" value="INNER MEMBRANE PROTEIN YHJD"/>
    <property type="match status" value="1"/>
</dbReference>
<dbReference type="InterPro" id="IPR017039">
    <property type="entry name" value="Virul_fac_BrkB"/>
</dbReference>
<dbReference type="NCBIfam" id="TIGR00765">
    <property type="entry name" value="yihY_not_rbn"/>
    <property type="match status" value="1"/>
</dbReference>
<evidence type="ECO:0000256" key="2">
    <source>
        <dbReference type="ARBA" id="ARBA00022475"/>
    </source>
</evidence>
<evidence type="ECO:0000256" key="1">
    <source>
        <dbReference type="ARBA" id="ARBA00004651"/>
    </source>
</evidence>
<comment type="caution">
    <text evidence="7">The sequence shown here is derived from an EMBL/GenBank/DDBJ whole genome shotgun (WGS) entry which is preliminary data.</text>
</comment>
<keyword evidence="3 6" id="KW-0812">Transmembrane</keyword>
<dbReference type="GO" id="GO:0005886">
    <property type="term" value="C:plasma membrane"/>
    <property type="evidence" value="ECO:0007669"/>
    <property type="project" value="UniProtKB-SubCell"/>
</dbReference>
<protein>
    <submittedName>
        <fullName evidence="7">YihY/virulence factor BrkB family protein</fullName>
    </submittedName>
</protein>
<feature type="transmembrane region" description="Helical" evidence="6">
    <location>
        <begin position="216"/>
        <end position="239"/>
    </location>
</feature>
<keyword evidence="8" id="KW-1185">Reference proteome</keyword>
<feature type="transmembrane region" description="Helical" evidence="6">
    <location>
        <begin position="95"/>
        <end position="114"/>
    </location>
</feature>
<evidence type="ECO:0000256" key="5">
    <source>
        <dbReference type="ARBA" id="ARBA00023136"/>
    </source>
</evidence>
<evidence type="ECO:0000256" key="3">
    <source>
        <dbReference type="ARBA" id="ARBA00022692"/>
    </source>
</evidence>
<dbReference type="RefSeq" id="WP_169677965.1">
    <property type="nucleotide sequence ID" value="NZ_JABBNU010000002.1"/>
</dbReference>
<keyword evidence="2" id="KW-1003">Cell membrane</keyword>
<evidence type="ECO:0000313" key="7">
    <source>
        <dbReference type="EMBL" id="NMM47336.1"/>
    </source>
</evidence>
<organism evidence="7 8">
    <name type="scientific">Marinigracilibium pacificum</name>
    <dbReference type="NCBI Taxonomy" id="2729599"/>
    <lineage>
        <taxon>Bacteria</taxon>
        <taxon>Pseudomonadati</taxon>
        <taxon>Bacteroidota</taxon>
        <taxon>Cytophagia</taxon>
        <taxon>Cytophagales</taxon>
        <taxon>Flammeovirgaceae</taxon>
        <taxon>Marinigracilibium</taxon>
    </lineage>
</organism>
<evidence type="ECO:0000313" key="8">
    <source>
        <dbReference type="Proteomes" id="UP000559010"/>
    </source>
</evidence>
<accession>A0A848IUE6</accession>
<gene>
    <name evidence="7" type="ORF">HH304_02925</name>
</gene>
<proteinExistence type="predicted"/>
<name>A0A848IUE6_9BACT</name>
<evidence type="ECO:0000256" key="4">
    <source>
        <dbReference type="ARBA" id="ARBA00022989"/>
    </source>
</evidence>
<feature type="transmembrane region" description="Helical" evidence="6">
    <location>
        <begin position="142"/>
        <end position="169"/>
    </location>
</feature>
<feature type="transmembrane region" description="Helical" evidence="6">
    <location>
        <begin position="33"/>
        <end position="56"/>
    </location>
</feature>
<comment type="subcellular location">
    <subcellularLocation>
        <location evidence="1">Cell membrane</location>
        <topology evidence="1">Multi-pass membrane protein</topology>
    </subcellularLocation>
</comment>
<dbReference type="AlphaFoldDB" id="A0A848IUE6"/>
<evidence type="ECO:0000256" key="6">
    <source>
        <dbReference type="SAM" id="Phobius"/>
    </source>
</evidence>
<sequence length="310" mass="34709">MDNKFKLKDLPSLLKWTYKEWMADDAFGKAAAVAYYAVFAMPGFLIMVIFIAGFFISEESATGAITEQVSEMMGEKTANNIESILSKSQIDEQKFGAAAISVISLIFGATGVFFQLQKSLNNIWEVQKKPNSGIKQMLLDRIASMGIIIVVGFLLLLSLSLSAMISVLANWLSETFSTNMMIITVLGEFLLSLFIVTLLFAAIFKVLPDVIIHWKSVWIGALITALLFSLGKWLIAYYLSETNPESSFGASGALILILLWVSYSCLILFFGAEFTQVFTYKYGYEIRPSEYAEYTPEYILKHTDEYQTID</sequence>